<proteinExistence type="predicted"/>
<keyword evidence="1" id="KW-1133">Transmembrane helix</keyword>
<evidence type="ECO:0000313" key="3">
    <source>
        <dbReference type="Proteomes" id="UP000234460"/>
    </source>
</evidence>
<dbReference type="Proteomes" id="UP000234460">
    <property type="component" value="Chromosome LMANV2"/>
</dbReference>
<dbReference type="AlphaFoldDB" id="A0AAQ1P3X8"/>
<dbReference type="EMBL" id="OEJX01000088">
    <property type="protein sequence ID" value="SOR63840.1"/>
    <property type="molecule type" value="Genomic_DNA"/>
</dbReference>
<keyword evidence="1" id="KW-0812">Transmembrane</keyword>
<feature type="transmembrane region" description="Helical" evidence="1">
    <location>
        <begin position="21"/>
        <end position="42"/>
    </location>
</feature>
<name>A0AAQ1P3X8_LEPIR</name>
<protein>
    <submittedName>
        <fullName evidence="2">Uncharacterized protein</fullName>
    </submittedName>
</protein>
<sequence>MHVKSVNDFCENTTRRLKGNFLRRAAPILGFYYILKIHFVLISTKQVSLKT</sequence>
<comment type="caution">
    <text evidence="2">The sequence shown here is derived from an EMBL/GenBank/DDBJ whole genome shotgun (WGS) entry which is preliminary data.</text>
</comment>
<evidence type="ECO:0000313" key="2">
    <source>
        <dbReference type="EMBL" id="SOR63840.1"/>
    </source>
</evidence>
<keyword evidence="1" id="KW-0472">Membrane</keyword>
<evidence type="ECO:0000256" key="1">
    <source>
        <dbReference type="SAM" id="Phobius"/>
    </source>
</evidence>
<gene>
    <name evidence="2" type="ORF">LMANV2_90034</name>
</gene>
<organism evidence="2 3">
    <name type="scientific">Leptospira interrogans serovar Manilae</name>
    <dbReference type="NCBI Taxonomy" id="214675"/>
    <lineage>
        <taxon>Bacteria</taxon>
        <taxon>Pseudomonadati</taxon>
        <taxon>Spirochaetota</taxon>
        <taxon>Spirochaetia</taxon>
        <taxon>Leptospirales</taxon>
        <taxon>Leptospiraceae</taxon>
        <taxon>Leptospira</taxon>
    </lineage>
</organism>
<reference evidence="2 3" key="1">
    <citation type="submission" date="2017-11" db="EMBL/GenBank/DDBJ databases">
        <authorList>
            <person name="Lechat P."/>
        </authorList>
    </citation>
    <scope>NUCLEOTIDE SEQUENCE [LARGE SCALE GENOMIC DNA]</scope>
    <source>
        <strain evidence="2">L495</strain>
    </source>
</reference>
<accession>A0AAQ1P3X8</accession>